<evidence type="ECO:0000313" key="14">
    <source>
        <dbReference type="EMBL" id="KAK5582923.1"/>
    </source>
</evidence>
<keyword evidence="6 12" id="KW-0479">Metal-binding</keyword>
<dbReference type="GO" id="GO:0016020">
    <property type="term" value="C:membrane"/>
    <property type="evidence" value="ECO:0007669"/>
    <property type="project" value="UniProtKB-SubCell"/>
</dbReference>
<dbReference type="FunFam" id="3.10.120.10:FF:000002">
    <property type="entry name" value="Cytochrome b5 type B"/>
    <property type="match status" value="1"/>
</dbReference>
<sequence>MYGLPKNVNNHNSGVGLPPPVISEMIIKLSNRAMEKYSGIIGKTYSIEEVSKHNKKDDCWIIVNNKVYDMTEYLLYHPGGPNLLFKCAGKDATDDFEGMFHSRNAKAILERFYIGKASSSSSILLTPNYKPPPSFSSSKQFLVPTTTTLSTTTTTLSTTTTAAAISLSKNKKIILSKVKIDKKIKSTENTYHYFIEIPEEHRDLEWISPLSHVSLAKCIDNNNNNNNNNEDFDNCSFKSYTPIKQTKDKKYLEFLIKGYEHGDVSKHIHQLKEGDHILLKGPIETADNFDFEKQQNYLLMIAGGTGITPMIQIILESFYGDNNSNNNSLKFILIYSSNNENEIIYKNELDEISKQFKDRLFIHYVITKPCNSIVDKSFKKGRINQDMILTCLEPIIIKLIPKMVTDSMEILVCGPIDFNKSISKELSKIGFKDNQIHILQ</sequence>
<evidence type="ECO:0000256" key="12">
    <source>
        <dbReference type="RuleBase" id="RU362121"/>
    </source>
</evidence>
<dbReference type="GO" id="GO:0020037">
    <property type="term" value="F:heme binding"/>
    <property type="evidence" value="ECO:0007669"/>
    <property type="project" value="UniProtKB-UniRule"/>
</dbReference>
<dbReference type="SUPFAM" id="SSF63380">
    <property type="entry name" value="Riboflavin synthase domain-like"/>
    <property type="match status" value="1"/>
</dbReference>
<dbReference type="Proteomes" id="UP001344447">
    <property type="component" value="Unassembled WGS sequence"/>
</dbReference>
<comment type="caution">
    <text evidence="14">The sequence shown here is derived from an EMBL/GenBank/DDBJ whole genome shotgun (WGS) entry which is preliminary data.</text>
</comment>
<evidence type="ECO:0000256" key="9">
    <source>
        <dbReference type="ARBA" id="ARBA00023004"/>
    </source>
</evidence>
<evidence type="ECO:0000256" key="11">
    <source>
        <dbReference type="PIRSR" id="PIRSR601834-1"/>
    </source>
</evidence>
<dbReference type="InterPro" id="IPR039261">
    <property type="entry name" value="FNR_nucleotide-bd"/>
</dbReference>
<dbReference type="InterPro" id="IPR001433">
    <property type="entry name" value="OxRdtase_FAD/NAD-bd"/>
</dbReference>
<dbReference type="SMART" id="SM01117">
    <property type="entry name" value="Cyt-b5"/>
    <property type="match status" value="1"/>
</dbReference>
<dbReference type="Gene3D" id="2.40.30.10">
    <property type="entry name" value="Translation factors"/>
    <property type="match status" value="1"/>
</dbReference>
<dbReference type="GO" id="GO:0046872">
    <property type="term" value="F:metal ion binding"/>
    <property type="evidence" value="ECO:0007669"/>
    <property type="project" value="UniProtKB-UniRule"/>
</dbReference>
<feature type="binding site" evidence="11">
    <location>
        <position position="265"/>
    </location>
    <ligand>
        <name>FAD</name>
        <dbReference type="ChEBI" id="CHEBI:57692"/>
    </ligand>
</feature>
<dbReference type="Gene3D" id="3.40.50.80">
    <property type="entry name" value="Nucleotide-binding domain of ferredoxin-NADP reductase (FNR) module"/>
    <property type="match status" value="1"/>
</dbReference>
<evidence type="ECO:0000256" key="3">
    <source>
        <dbReference type="ARBA" id="ARBA00022617"/>
    </source>
</evidence>
<keyword evidence="4 11" id="KW-0285">Flavoprotein</keyword>
<comment type="cofactor">
    <cofactor evidence="1 11">
        <name>FAD</name>
        <dbReference type="ChEBI" id="CHEBI:57692"/>
    </cofactor>
</comment>
<evidence type="ECO:0000256" key="1">
    <source>
        <dbReference type="ARBA" id="ARBA00001974"/>
    </source>
</evidence>
<dbReference type="PROSITE" id="PS00191">
    <property type="entry name" value="CYTOCHROME_B5_1"/>
    <property type="match status" value="1"/>
</dbReference>
<dbReference type="InterPro" id="IPR001834">
    <property type="entry name" value="CBR-like"/>
</dbReference>
<accession>A0AAN7U682</accession>
<dbReference type="Pfam" id="PF00175">
    <property type="entry name" value="NAD_binding_1"/>
    <property type="match status" value="1"/>
</dbReference>
<feature type="binding site" evidence="11">
    <location>
        <position position="308"/>
    </location>
    <ligand>
        <name>FAD</name>
        <dbReference type="ChEBI" id="CHEBI:57692"/>
    </ligand>
</feature>
<feature type="binding site" evidence="11">
    <location>
        <position position="257"/>
    </location>
    <ligand>
        <name>FAD</name>
        <dbReference type="ChEBI" id="CHEBI:57692"/>
    </ligand>
</feature>
<dbReference type="PROSITE" id="PS50255">
    <property type="entry name" value="CYTOCHROME_B5_2"/>
    <property type="match status" value="1"/>
</dbReference>
<keyword evidence="15" id="KW-1185">Reference proteome</keyword>
<dbReference type="PANTHER" id="PTHR19370">
    <property type="entry name" value="NADH-CYTOCHROME B5 REDUCTASE"/>
    <property type="match status" value="1"/>
</dbReference>
<keyword evidence="8" id="KW-0560">Oxidoreductase</keyword>
<evidence type="ECO:0000256" key="2">
    <source>
        <dbReference type="ARBA" id="ARBA00004370"/>
    </source>
</evidence>
<dbReference type="InterPro" id="IPR018506">
    <property type="entry name" value="Cyt_B5_heme-BS"/>
</dbReference>
<comment type="subcellular location">
    <subcellularLocation>
        <location evidence="2">Membrane</location>
    </subcellularLocation>
</comment>
<dbReference type="AlphaFoldDB" id="A0AAN7U682"/>
<dbReference type="SUPFAM" id="SSF55856">
    <property type="entry name" value="Cytochrome b5-like heme/steroid binding domain"/>
    <property type="match status" value="1"/>
</dbReference>
<proteinExistence type="inferred from homology"/>
<dbReference type="InterPro" id="IPR008333">
    <property type="entry name" value="Cbr1-like_FAD-bd_dom"/>
</dbReference>
<feature type="binding site" evidence="11">
    <location>
        <position position="255"/>
    </location>
    <ligand>
        <name>FAD</name>
        <dbReference type="ChEBI" id="CHEBI:57692"/>
    </ligand>
</feature>
<evidence type="ECO:0000256" key="6">
    <source>
        <dbReference type="ARBA" id="ARBA00022723"/>
    </source>
</evidence>
<dbReference type="EMBL" id="JAVFKY010000001">
    <property type="protein sequence ID" value="KAK5582923.1"/>
    <property type="molecule type" value="Genomic_DNA"/>
</dbReference>
<keyword evidence="10" id="KW-0472">Membrane</keyword>
<feature type="domain" description="Cytochrome b5 heme-binding" evidence="13">
    <location>
        <begin position="42"/>
        <end position="118"/>
    </location>
</feature>
<evidence type="ECO:0000313" key="15">
    <source>
        <dbReference type="Proteomes" id="UP001344447"/>
    </source>
</evidence>
<feature type="binding site" evidence="11">
    <location>
        <position position="264"/>
    </location>
    <ligand>
        <name>FAD</name>
        <dbReference type="ChEBI" id="CHEBI:57692"/>
    </ligand>
</feature>
<evidence type="ECO:0000256" key="7">
    <source>
        <dbReference type="ARBA" id="ARBA00022827"/>
    </source>
</evidence>
<protein>
    <recommendedName>
        <fullName evidence="13">Cytochrome b5 heme-binding domain-containing protein</fullName>
    </recommendedName>
</protein>
<reference evidence="14 15" key="1">
    <citation type="submission" date="2023-11" db="EMBL/GenBank/DDBJ databases">
        <title>Dfirmibasis_genome.</title>
        <authorList>
            <person name="Edelbroek B."/>
            <person name="Kjellin J."/>
            <person name="Jerlstrom-Hultqvist J."/>
            <person name="Soderbom F."/>
        </authorList>
    </citation>
    <scope>NUCLEOTIDE SEQUENCE [LARGE SCALE GENOMIC DNA]</scope>
    <source>
        <strain evidence="14 15">TNS-C-14</strain>
    </source>
</reference>
<dbReference type="PRINTS" id="PR00406">
    <property type="entry name" value="CYTB5RDTASE"/>
</dbReference>
<feature type="binding site" evidence="11">
    <location>
        <position position="240"/>
    </location>
    <ligand>
        <name>FAD</name>
        <dbReference type="ChEBI" id="CHEBI:57692"/>
    </ligand>
</feature>
<dbReference type="Gene3D" id="3.10.120.10">
    <property type="entry name" value="Cytochrome b5-like heme/steroid binding domain"/>
    <property type="match status" value="1"/>
</dbReference>
<dbReference type="InterPro" id="IPR036400">
    <property type="entry name" value="Cyt_B5-like_heme/steroid_sf"/>
</dbReference>
<keyword evidence="3 12" id="KW-0349">Heme</keyword>
<keyword evidence="5" id="KW-0812">Transmembrane</keyword>
<name>A0AAN7U682_9MYCE</name>
<dbReference type="SUPFAM" id="SSF52343">
    <property type="entry name" value="Ferredoxin reductase-like, C-terminal NADP-linked domain"/>
    <property type="match status" value="1"/>
</dbReference>
<comment type="similarity">
    <text evidence="12">Belongs to the cytochrome b5 family.</text>
</comment>
<keyword evidence="7 11" id="KW-0274">FAD</keyword>
<evidence type="ECO:0000256" key="4">
    <source>
        <dbReference type="ARBA" id="ARBA00022630"/>
    </source>
</evidence>
<dbReference type="PRINTS" id="PR00363">
    <property type="entry name" value="CYTOCHROMEB5"/>
</dbReference>
<dbReference type="GO" id="GO:0016491">
    <property type="term" value="F:oxidoreductase activity"/>
    <property type="evidence" value="ECO:0007669"/>
    <property type="project" value="UniProtKB-KW"/>
</dbReference>
<keyword evidence="9 12" id="KW-0408">Iron</keyword>
<dbReference type="PANTHER" id="PTHR19370:SF207">
    <property type="entry name" value="CYTOCHROME B5 REDUCTASE"/>
    <property type="match status" value="1"/>
</dbReference>
<gene>
    <name evidence="14" type="ORF">RB653_004512</name>
</gene>
<dbReference type="Pfam" id="PF00970">
    <property type="entry name" value="FAD_binding_6"/>
    <property type="match status" value="1"/>
</dbReference>
<evidence type="ECO:0000259" key="13">
    <source>
        <dbReference type="PROSITE" id="PS50255"/>
    </source>
</evidence>
<evidence type="ECO:0000256" key="10">
    <source>
        <dbReference type="ARBA" id="ARBA00023136"/>
    </source>
</evidence>
<dbReference type="InterPro" id="IPR001199">
    <property type="entry name" value="Cyt_B5-like_heme/steroid-bd"/>
</dbReference>
<organism evidence="14 15">
    <name type="scientific">Dictyostelium firmibasis</name>
    <dbReference type="NCBI Taxonomy" id="79012"/>
    <lineage>
        <taxon>Eukaryota</taxon>
        <taxon>Amoebozoa</taxon>
        <taxon>Evosea</taxon>
        <taxon>Eumycetozoa</taxon>
        <taxon>Dictyostelia</taxon>
        <taxon>Dictyosteliales</taxon>
        <taxon>Dictyosteliaceae</taxon>
        <taxon>Dictyostelium</taxon>
    </lineage>
</organism>
<dbReference type="CDD" id="cd06183">
    <property type="entry name" value="cyt_b5_reduct_like"/>
    <property type="match status" value="1"/>
</dbReference>
<evidence type="ECO:0000256" key="5">
    <source>
        <dbReference type="ARBA" id="ARBA00022692"/>
    </source>
</evidence>
<dbReference type="Pfam" id="PF00173">
    <property type="entry name" value="Cyt-b5"/>
    <property type="match status" value="1"/>
</dbReference>
<dbReference type="InterPro" id="IPR017938">
    <property type="entry name" value="Riboflavin_synthase-like_b-brl"/>
</dbReference>
<evidence type="ECO:0000256" key="8">
    <source>
        <dbReference type="ARBA" id="ARBA00023002"/>
    </source>
</evidence>